<name>A0A7K2IV72_9ACTN</name>
<comment type="subcellular location">
    <subcellularLocation>
        <location evidence="1 7">Cell membrane</location>
        <topology evidence="1 7">Multi-pass membrane protein</topology>
    </subcellularLocation>
</comment>
<evidence type="ECO:0000259" key="9">
    <source>
        <dbReference type="Pfam" id="PF09335"/>
    </source>
</evidence>
<dbReference type="Proteomes" id="UP000467124">
    <property type="component" value="Unassembled WGS sequence"/>
</dbReference>
<evidence type="ECO:0000256" key="5">
    <source>
        <dbReference type="ARBA" id="ARBA00022989"/>
    </source>
</evidence>
<protein>
    <submittedName>
        <fullName evidence="10">DedA family protein</fullName>
    </submittedName>
</protein>
<keyword evidence="3 7" id="KW-1003">Cell membrane</keyword>
<evidence type="ECO:0000313" key="11">
    <source>
        <dbReference type="Proteomes" id="UP000467124"/>
    </source>
</evidence>
<reference evidence="10 11" key="1">
    <citation type="journal article" date="2019" name="Nat. Commun.">
        <title>The antimicrobial potential of Streptomyces from insect microbiomes.</title>
        <authorList>
            <person name="Chevrette M.G."/>
            <person name="Carlson C.M."/>
            <person name="Ortega H.E."/>
            <person name="Thomas C."/>
            <person name="Ananiev G.E."/>
            <person name="Barns K.J."/>
            <person name="Book A.J."/>
            <person name="Cagnazzo J."/>
            <person name="Carlos C."/>
            <person name="Flanigan W."/>
            <person name="Grubbs K.J."/>
            <person name="Horn H.A."/>
            <person name="Hoffmann F.M."/>
            <person name="Klassen J.L."/>
            <person name="Knack J.J."/>
            <person name="Lewin G.R."/>
            <person name="McDonald B.R."/>
            <person name="Muller L."/>
            <person name="Melo W.G.P."/>
            <person name="Pinto-Tomas A.A."/>
            <person name="Schmitz A."/>
            <person name="Wendt-Pienkowski E."/>
            <person name="Wildman S."/>
            <person name="Zhao M."/>
            <person name="Zhang F."/>
            <person name="Bugni T.S."/>
            <person name="Andes D.R."/>
            <person name="Pupo M.T."/>
            <person name="Currie C.R."/>
        </authorList>
    </citation>
    <scope>NUCLEOTIDE SEQUENCE [LARGE SCALE GENOMIC DNA]</scope>
    <source>
        <strain evidence="10 11">SID5840</strain>
    </source>
</reference>
<dbReference type="InterPro" id="IPR032816">
    <property type="entry name" value="VTT_dom"/>
</dbReference>
<feature type="domain" description="VTT" evidence="9">
    <location>
        <begin position="11"/>
        <end position="114"/>
    </location>
</feature>
<organism evidence="10 11">
    <name type="scientific">Nocardiopsis alba</name>
    <dbReference type="NCBI Taxonomy" id="53437"/>
    <lineage>
        <taxon>Bacteria</taxon>
        <taxon>Bacillati</taxon>
        <taxon>Actinomycetota</taxon>
        <taxon>Actinomycetes</taxon>
        <taxon>Streptosporangiales</taxon>
        <taxon>Nocardiopsidaceae</taxon>
        <taxon>Nocardiopsis</taxon>
    </lineage>
</organism>
<feature type="transmembrane region" description="Helical" evidence="7">
    <location>
        <begin position="64"/>
        <end position="86"/>
    </location>
</feature>
<dbReference type="GO" id="GO:0005886">
    <property type="term" value="C:plasma membrane"/>
    <property type="evidence" value="ECO:0007669"/>
    <property type="project" value="UniProtKB-SubCell"/>
</dbReference>
<keyword evidence="5 7" id="KW-1133">Transmembrane helix</keyword>
<dbReference type="PANTHER" id="PTHR30353">
    <property type="entry name" value="INNER MEMBRANE PROTEIN DEDA-RELATED"/>
    <property type="match status" value="1"/>
</dbReference>
<feature type="transmembrane region" description="Helical" evidence="7">
    <location>
        <begin position="93"/>
        <end position="125"/>
    </location>
</feature>
<comment type="caution">
    <text evidence="10">The sequence shown here is derived from an EMBL/GenBank/DDBJ whole genome shotgun (WGS) entry which is preliminary data.</text>
</comment>
<feature type="region of interest" description="Disordered" evidence="8">
    <location>
        <begin position="156"/>
        <end position="176"/>
    </location>
</feature>
<evidence type="ECO:0000256" key="3">
    <source>
        <dbReference type="ARBA" id="ARBA00022475"/>
    </source>
</evidence>
<accession>A0A7K2IV72</accession>
<sequence>MPQFSFLEGQPFWVVYATLLVVILLRAPATYWIGRGLGAGVSRSRLGRRLGPRLDAAKRRIDRYGAPVVTLGFFTVGMQTAINLAAGAVRMRFPIYFTAVFIGGLAWAGLWGTVISGLVGTWLVLFLNSPWTALGVIVLAALLVTALVLRSRLRRGKDDGAPSEENEDAGDRIEAA</sequence>
<dbReference type="EMBL" id="WWHY01000001">
    <property type="protein sequence ID" value="MYR33747.1"/>
    <property type="molecule type" value="Genomic_DNA"/>
</dbReference>
<dbReference type="RefSeq" id="WP_017535783.1">
    <property type="nucleotide sequence ID" value="NZ_JBEXQO010000005.1"/>
</dbReference>
<gene>
    <name evidence="10" type="ORF">GTW20_16140</name>
</gene>
<dbReference type="PANTHER" id="PTHR30353:SF15">
    <property type="entry name" value="INNER MEMBRANE PROTEIN YABI"/>
    <property type="match status" value="1"/>
</dbReference>
<evidence type="ECO:0000256" key="8">
    <source>
        <dbReference type="SAM" id="MobiDB-lite"/>
    </source>
</evidence>
<evidence type="ECO:0000256" key="4">
    <source>
        <dbReference type="ARBA" id="ARBA00022692"/>
    </source>
</evidence>
<evidence type="ECO:0000313" key="10">
    <source>
        <dbReference type="EMBL" id="MYR33747.1"/>
    </source>
</evidence>
<evidence type="ECO:0000256" key="1">
    <source>
        <dbReference type="ARBA" id="ARBA00004651"/>
    </source>
</evidence>
<proteinExistence type="inferred from homology"/>
<evidence type="ECO:0000256" key="6">
    <source>
        <dbReference type="ARBA" id="ARBA00023136"/>
    </source>
</evidence>
<feature type="transmembrane region" description="Helical" evidence="7">
    <location>
        <begin position="12"/>
        <end position="33"/>
    </location>
</feature>
<evidence type="ECO:0000256" key="2">
    <source>
        <dbReference type="ARBA" id="ARBA00010792"/>
    </source>
</evidence>
<dbReference type="AlphaFoldDB" id="A0A7K2IV72"/>
<dbReference type="InterPro" id="IPR032818">
    <property type="entry name" value="DedA-like"/>
</dbReference>
<keyword evidence="6 7" id="KW-0472">Membrane</keyword>
<keyword evidence="4 7" id="KW-0812">Transmembrane</keyword>
<dbReference type="Pfam" id="PF09335">
    <property type="entry name" value="VTT_dom"/>
    <property type="match status" value="1"/>
</dbReference>
<feature type="transmembrane region" description="Helical" evidence="7">
    <location>
        <begin position="131"/>
        <end position="149"/>
    </location>
</feature>
<evidence type="ECO:0000256" key="7">
    <source>
        <dbReference type="RuleBase" id="RU367016"/>
    </source>
</evidence>
<comment type="similarity">
    <text evidence="2 7">Belongs to the DedA family.</text>
</comment>